<dbReference type="InterPro" id="IPR012347">
    <property type="entry name" value="Ferritin-like"/>
</dbReference>
<evidence type="ECO:0000313" key="2">
    <source>
        <dbReference type="EMBL" id="TGJ75509.1"/>
    </source>
</evidence>
<dbReference type="AlphaFoldDB" id="A0A4Z0XVQ4"/>
<dbReference type="OrthoDB" id="1651292at2"/>
<name>A0A4Z0XVQ4_9FIRM</name>
<sequence>MVNDDTIKLLNECNAGIKMAVSSINEVLPKVKDQQFGQALIDCKHLHEELGNETHRLLNEYGDGGEEPGSLAKGMSWIKTNAKLAMSPTDQTAADLITEGCNMGVKSLSRYLNEYKAADEQVKDITKKLIQSEEQLSVDIRPYL</sequence>
<dbReference type="Gene3D" id="1.20.1260.10">
    <property type="match status" value="1"/>
</dbReference>
<reference evidence="2 3" key="1">
    <citation type="submission" date="2019-04" db="EMBL/GenBank/DDBJ databases">
        <authorList>
            <person name="Poehlein A."/>
            <person name="Bengelsdorf F.R."/>
            <person name="Duerre P."/>
            <person name="Daniel R."/>
        </authorList>
    </citation>
    <scope>NUCLEOTIDE SEQUENCE [LARGE SCALE GENOMIC DNA]</scope>
    <source>
        <strain evidence="2 3">BS-1</strain>
    </source>
</reference>
<dbReference type="RefSeq" id="WP_135660927.1">
    <property type="nucleotide sequence ID" value="NZ_JAJUFJ010000020.1"/>
</dbReference>
<feature type="coiled-coil region" evidence="1">
    <location>
        <begin position="108"/>
        <end position="135"/>
    </location>
</feature>
<evidence type="ECO:0008006" key="4">
    <source>
        <dbReference type="Google" id="ProtNLM"/>
    </source>
</evidence>
<evidence type="ECO:0000313" key="3">
    <source>
        <dbReference type="Proteomes" id="UP000297714"/>
    </source>
</evidence>
<gene>
    <name evidence="2" type="ORF">CAGA_23080</name>
</gene>
<keyword evidence="1" id="KW-0175">Coiled coil</keyword>
<proteinExistence type="predicted"/>
<comment type="caution">
    <text evidence="2">The sequence shown here is derived from an EMBL/GenBank/DDBJ whole genome shotgun (WGS) entry which is preliminary data.</text>
</comment>
<dbReference type="EMBL" id="SRMQ01000015">
    <property type="protein sequence ID" value="TGJ75509.1"/>
    <property type="molecule type" value="Genomic_DNA"/>
</dbReference>
<evidence type="ECO:0000256" key="1">
    <source>
        <dbReference type="SAM" id="Coils"/>
    </source>
</evidence>
<accession>A0A4Z0XVQ4</accession>
<protein>
    <recommendedName>
        <fullName evidence="4">DUF2383 domain-containing protein</fullName>
    </recommendedName>
</protein>
<dbReference type="Proteomes" id="UP000297714">
    <property type="component" value="Unassembled WGS sequence"/>
</dbReference>
<organism evidence="2 3">
    <name type="scientific">Caproiciproducens galactitolivorans</name>
    <dbReference type="NCBI Taxonomy" id="642589"/>
    <lineage>
        <taxon>Bacteria</taxon>
        <taxon>Bacillati</taxon>
        <taxon>Bacillota</taxon>
        <taxon>Clostridia</taxon>
        <taxon>Eubacteriales</taxon>
        <taxon>Acutalibacteraceae</taxon>
        <taxon>Caproiciproducens</taxon>
    </lineage>
</organism>
<keyword evidence="3" id="KW-1185">Reference proteome</keyword>